<reference evidence="2" key="2">
    <citation type="submission" date="2021-04" db="EMBL/GenBank/DDBJ databases">
        <authorList>
            <person name="Podell S."/>
        </authorList>
    </citation>
    <scope>NUCLEOTIDE SEQUENCE</scope>
    <source>
        <strain evidence="2">Hildebrandi</strain>
    </source>
</reference>
<protein>
    <submittedName>
        <fullName evidence="2">Uncharacterized protein</fullName>
    </submittedName>
</protein>
<sequence length="124" mass="14124">MVPPPSNKNNHNIDGQRRPSWRRSLSSGPRTSRGHLPTTGNESEYFPLLDDRERVLSILDQALEVLEADQLFLSHERSPSTARRYYASWSPSSSTIQDKNDEDIRNGRKNSRSSSAPPKQQNFC</sequence>
<dbReference type="Proteomes" id="UP000693970">
    <property type="component" value="Unassembled WGS sequence"/>
</dbReference>
<feature type="region of interest" description="Disordered" evidence="1">
    <location>
        <begin position="87"/>
        <end position="124"/>
    </location>
</feature>
<name>A0A9K3KJJ3_9STRA</name>
<evidence type="ECO:0000256" key="1">
    <source>
        <dbReference type="SAM" id="MobiDB-lite"/>
    </source>
</evidence>
<proteinExistence type="predicted"/>
<organism evidence="2 3">
    <name type="scientific">Nitzschia inconspicua</name>
    <dbReference type="NCBI Taxonomy" id="303405"/>
    <lineage>
        <taxon>Eukaryota</taxon>
        <taxon>Sar</taxon>
        <taxon>Stramenopiles</taxon>
        <taxon>Ochrophyta</taxon>
        <taxon>Bacillariophyta</taxon>
        <taxon>Bacillariophyceae</taxon>
        <taxon>Bacillariophycidae</taxon>
        <taxon>Bacillariales</taxon>
        <taxon>Bacillariaceae</taxon>
        <taxon>Nitzschia</taxon>
    </lineage>
</organism>
<reference evidence="2" key="1">
    <citation type="journal article" date="2021" name="Sci. Rep.">
        <title>Diploid genomic architecture of Nitzschia inconspicua, an elite biomass production diatom.</title>
        <authorList>
            <person name="Oliver A."/>
            <person name="Podell S."/>
            <person name="Pinowska A."/>
            <person name="Traller J.C."/>
            <person name="Smith S.R."/>
            <person name="McClure R."/>
            <person name="Beliaev A."/>
            <person name="Bohutskyi P."/>
            <person name="Hill E.A."/>
            <person name="Rabines A."/>
            <person name="Zheng H."/>
            <person name="Allen L.Z."/>
            <person name="Kuo A."/>
            <person name="Grigoriev I.V."/>
            <person name="Allen A.E."/>
            <person name="Hazlebeck D."/>
            <person name="Allen E.E."/>
        </authorList>
    </citation>
    <scope>NUCLEOTIDE SEQUENCE</scope>
    <source>
        <strain evidence="2">Hildebrandi</strain>
    </source>
</reference>
<keyword evidence="3" id="KW-1185">Reference proteome</keyword>
<dbReference type="AlphaFoldDB" id="A0A9K3KJJ3"/>
<evidence type="ECO:0000313" key="2">
    <source>
        <dbReference type="EMBL" id="KAG7344601.1"/>
    </source>
</evidence>
<feature type="region of interest" description="Disordered" evidence="1">
    <location>
        <begin position="1"/>
        <end position="45"/>
    </location>
</feature>
<gene>
    <name evidence="2" type="ORF">IV203_022609</name>
</gene>
<accession>A0A9K3KJJ3</accession>
<dbReference type="EMBL" id="JAGRRH010000023">
    <property type="protein sequence ID" value="KAG7344601.1"/>
    <property type="molecule type" value="Genomic_DNA"/>
</dbReference>
<feature type="compositionally biased region" description="Polar residues" evidence="1">
    <location>
        <begin position="112"/>
        <end position="124"/>
    </location>
</feature>
<evidence type="ECO:0000313" key="3">
    <source>
        <dbReference type="Proteomes" id="UP000693970"/>
    </source>
</evidence>
<comment type="caution">
    <text evidence="2">The sequence shown here is derived from an EMBL/GenBank/DDBJ whole genome shotgun (WGS) entry which is preliminary data.</text>
</comment>